<accession>V9IL85</accession>
<name>V9IL85_APICE</name>
<dbReference type="AlphaFoldDB" id="V9IL85"/>
<protein>
    <submittedName>
        <fullName evidence="1">Calpain C</fullName>
    </submittedName>
</protein>
<dbReference type="EMBL" id="JR052930">
    <property type="protein sequence ID" value="AEY61820.1"/>
    <property type="molecule type" value="mRNA"/>
</dbReference>
<gene>
    <name evidence="1" type="ORF">ACCB14151</name>
</gene>
<evidence type="ECO:0000313" key="1">
    <source>
        <dbReference type="EMBL" id="AEY61820.1"/>
    </source>
</evidence>
<sequence length="42" mass="4922">MEEVIVSLYQHSIMEIKVIGFTAYTLPKNSTESINKQFFKKK</sequence>
<organism evidence="1">
    <name type="scientific">Apis cerana</name>
    <name type="common">Indian honeybee</name>
    <dbReference type="NCBI Taxonomy" id="7461"/>
    <lineage>
        <taxon>Eukaryota</taxon>
        <taxon>Metazoa</taxon>
        <taxon>Ecdysozoa</taxon>
        <taxon>Arthropoda</taxon>
        <taxon>Hexapoda</taxon>
        <taxon>Insecta</taxon>
        <taxon>Pterygota</taxon>
        <taxon>Neoptera</taxon>
        <taxon>Endopterygota</taxon>
        <taxon>Hymenoptera</taxon>
        <taxon>Apocrita</taxon>
        <taxon>Aculeata</taxon>
        <taxon>Apoidea</taxon>
        <taxon>Anthophila</taxon>
        <taxon>Apidae</taxon>
        <taxon>Apis</taxon>
    </lineage>
</organism>
<proteinExistence type="evidence at transcript level"/>
<reference evidence="1" key="1">
    <citation type="submission" date="2011-11" db="EMBL/GenBank/DDBJ databases">
        <title>Decoding the brain transcriptome of the Eastern honeybee (Apis cerana) based on pyrosequencing.</title>
        <authorList>
            <person name="Sun L."/>
            <person name="Zheng H."/>
            <person name="Wang Y."/>
            <person name="Xie X."/>
            <person name="Zhu Y."/>
            <person name="Gu W."/>
            <person name="Wang S."/>
        </authorList>
    </citation>
    <scope>NUCLEOTIDE SEQUENCE</scope>
    <source>
        <tissue evidence="1">Brain</tissue>
    </source>
</reference>